<keyword evidence="8" id="KW-1185">Reference proteome</keyword>
<dbReference type="EMBL" id="CAJPVJ010010030">
    <property type="protein sequence ID" value="CAG2172967.1"/>
    <property type="molecule type" value="Genomic_DNA"/>
</dbReference>
<keyword evidence="3" id="KW-1052">Target cell membrane</keyword>
<keyword evidence="5" id="KW-0472">Membrane</keyword>
<keyword evidence="4" id="KW-0638">Presynaptic neurotoxin</keyword>
<dbReference type="AlphaFoldDB" id="A0A7R9M953"/>
<feature type="region of interest" description="Disordered" evidence="6">
    <location>
        <begin position="200"/>
        <end position="229"/>
    </location>
</feature>
<feature type="non-terminal residue" evidence="7">
    <location>
        <position position="1"/>
    </location>
</feature>
<reference evidence="7" key="1">
    <citation type="submission" date="2020-11" db="EMBL/GenBank/DDBJ databases">
        <authorList>
            <person name="Tran Van P."/>
        </authorList>
    </citation>
    <scope>NUCLEOTIDE SEQUENCE</scope>
</reference>
<protein>
    <submittedName>
        <fullName evidence="7">Uncharacterized protein</fullName>
    </submittedName>
</protein>
<dbReference type="GO" id="GO:0044231">
    <property type="term" value="C:host cell presynaptic membrane"/>
    <property type="evidence" value="ECO:0007669"/>
    <property type="project" value="UniProtKB-KW"/>
</dbReference>
<gene>
    <name evidence="7" type="ORF">ONB1V03_LOCUS12423</name>
</gene>
<dbReference type="InterPro" id="IPR036770">
    <property type="entry name" value="Ankyrin_rpt-contain_sf"/>
</dbReference>
<keyword evidence="2" id="KW-0268">Exocytosis</keyword>
<accession>A0A7R9M953</accession>
<keyword evidence="4" id="KW-0800">Toxin</keyword>
<feature type="compositionally biased region" description="Polar residues" evidence="6">
    <location>
        <begin position="200"/>
        <end position="217"/>
    </location>
</feature>
<dbReference type="InterPro" id="IPR002110">
    <property type="entry name" value="Ankyrin_rpt"/>
</dbReference>
<evidence type="ECO:0000256" key="6">
    <source>
        <dbReference type="SAM" id="MobiDB-lite"/>
    </source>
</evidence>
<evidence type="ECO:0000313" key="8">
    <source>
        <dbReference type="Proteomes" id="UP000728032"/>
    </source>
</evidence>
<proteinExistence type="predicted"/>
<dbReference type="SUPFAM" id="SSF48403">
    <property type="entry name" value="Ankyrin repeat"/>
    <property type="match status" value="1"/>
</dbReference>
<evidence type="ECO:0000256" key="5">
    <source>
        <dbReference type="ARBA" id="ARBA00023298"/>
    </source>
</evidence>
<organism evidence="7">
    <name type="scientific">Oppiella nova</name>
    <dbReference type="NCBI Taxonomy" id="334625"/>
    <lineage>
        <taxon>Eukaryota</taxon>
        <taxon>Metazoa</taxon>
        <taxon>Ecdysozoa</taxon>
        <taxon>Arthropoda</taxon>
        <taxon>Chelicerata</taxon>
        <taxon>Arachnida</taxon>
        <taxon>Acari</taxon>
        <taxon>Acariformes</taxon>
        <taxon>Sarcoptiformes</taxon>
        <taxon>Oribatida</taxon>
        <taxon>Brachypylina</taxon>
        <taxon>Oppioidea</taxon>
        <taxon>Oppiidae</taxon>
        <taxon>Oppiella</taxon>
    </lineage>
</organism>
<dbReference type="Pfam" id="PF13637">
    <property type="entry name" value="Ank_4"/>
    <property type="match status" value="1"/>
</dbReference>
<name>A0A7R9M953_9ACAR</name>
<feature type="compositionally biased region" description="Low complexity" evidence="6">
    <location>
        <begin position="17"/>
        <end position="31"/>
    </location>
</feature>
<evidence type="ECO:0000256" key="4">
    <source>
        <dbReference type="ARBA" id="ARBA00023028"/>
    </source>
</evidence>
<feature type="region of interest" description="Disordered" evidence="6">
    <location>
        <begin position="1"/>
        <end position="31"/>
    </location>
</feature>
<sequence>MPDQYKQYESPDREPSLETSPPTTPTTPTTLTSHIQELENQPPVPMAIPIPKPISIQMPVSVSPALSPSLSRTLSSSASVSPMASVANGVNGVNGKCGPIHRKSRDVSWCKQLVRNGANPNLSNHDGWHPLHLAAYHHRNNETLTYLINCNTNKGMTTDVLLVLWTSTYCKRGWDQRPLEELSDNETDYGFLRCTPMKTNSDTSEDVTQTHALSPSQDTEDKSHTNGNQLKDCIDSTKIF</sequence>
<keyword evidence="5" id="KW-1053">Target membrane</keyword>
<evidence type="ECO:0000256" key="1">
    <source>
        <dbReference type="ARBA" id="ARBA00004175"/>
    </source>
</evidence>
<dbReference type="EMBL" id="OC924855">
    <property type="protein sequence ID" value="CAD7655780.1"/>
    <property type="molecule type" value="Genomic_DNA"/>
</dbReference>
<evidence type="ECO:0000313" key="7">
    <source>
        <dbReference type="EMBL" id="CAD7655780.1"/>
    </source>
</evidence>
<dbReference type="Proteomes" id="UP000728032">
    <property type="component" value="Unassembled WGS sequence"/>
</dbReference>
<dbReference type="GO" id="GO:0044218">
    <property type="term" value="C:other organism cell membrane"/>
    <property type="evidence" value="ECO:0007669"/>
    <property type="project" value="UniProtKB-KW"/>
</dbReference>
<comment type="subcellular location">
    <subcellularLocation>
        <location evidence="1">Target cell membrane</location>
    </subcellularLocation>
</comment>
<keyword evidence="4" id="KW-0528">Neurotoxin</keyword>
<dbReference type="GO" id="GO:0006887">
    <property type="term" value="P:exocytosis"/>
    <property type="evidence" value="ECO:0007669"/>
    <property type="project" value="UniProtKB-KW"/>
</dbReference>
<evidence type="ECO:0000256" key="2">
    <source>
        <dbReference type="ARBA" id="ARBA00022483"/>
    </source>
</evidence>
<evidence type="ECO:0000256" key="3">
    <source>
        <dbReference type="ARBA" id="ARBA00022537"/>
    </source>
</evidence>
<dbReference type="OrthoDB" id="5314041at2759"/>
<dbReference type="Gene3D" id="1.25.40.20">
    <property type="entry name" value="Ankyrin repeat-containing domain"/>
    <property type="match status" value="1"/>
</dbReference>